<protein>
    <submittedName>
        <fullName evidence="5">DNA-binding transcriptional regulator, ArsR family</fullName>
    </submittedName>
</protein>
<organism evidence="5 6">
    <name type="scientific">Actinoplanes derwentensis</name>
    <dbReference type="NCBI Taxonomy" id="113562"/>
    <lineage>
        <taxon>Bacteria</taxon>
        <taxon>Bacillati</taxon>
        <taxon>Actinomycetota</taxon>
        <taxon>Actinomycetes</taxon>
        <taxon>Micromonosporales</taxon>
        <taxon>Micromonosporaceae</taxon>
        <taxon>Actinoplanes</taxon>
    </lineage>
</organism>
<dbReference type="PANTHER" id="PTHR33154">
    <property type="entry name" value="TRANSCRIPTIONAL REGULATOR, ARSR FAMILY"/>
    <property type="match status" value="1"/>
</dbReference>
<name>A0A1H2DDJ0_9ACTN</name>
<keyword evidence="1" id="KW-0805">Transcription regulation</keyword>
<dbReference type="PRINTS" id="PR00778">
    <property type="entry name" value="HTHARSR"/>
</dbReference>
<dbReference type="SUPFAM" id="SSF46785">
    <property type="entry name" value="Winged helix' DNA-binding domain"/>
    <property type="match status" value="1"/>
</dbReference>
<reference evidence="5 6" key="1">
    <citation type="submission" date="2016-10" db="EMBL/GenBank/DDBJ databases">
        <authorList>
            <person name="de Groot N.N."/>
        </authorList>
    </citation>
    <scope>NUCLEOTIDE SEQUENCE [LARGE SCALE GENOMIC DNA]</scope>
    <source>
        <strain evidence="5 6">DSM 43941</strain>
    </source>
</reference>
<keyword evidence="2 5" id="KW-0238">DNA-binding</keyword>
<gene>
    <name evidence="5" type="ORF">SAMN04489716_9371</name>
</gene>
<keyword evidence="6" id="KW-1185">Reference proteome</keyword>
<dbReference type="PROSITE" id="PS50987">
    <property type="entry name" value="HTH_ARSR_2"/>
    <property type="match status" value="1"/>
</dbReference>
<sequence>MSLYAVLRHLQYQLSTWLGFRGDRMGHVPGRLSSLGPQVPLNRVGGLCAGREDPADAEVVNTSTAIAANAIESSALLGVVADPVRWRLLTHLADGRTRCVCDLRPVAAVAANLLSYHLKVLREAGLVSARRRGRWIDYAIADSAADRLAAALPTFPGRP</sequence>
<dbReference type="InterPro" id="IPR011991">
    <property type="entry name" value="ArsR-like_HTH"/>
</dbReference>
<feature type="domain" description="HTH arsR-type" evidence="4">
    <location>
        <begin position="65"/>
        <end position="159"/>
    </location>
</feature>
<evidence type="ECO:0000256" key="1">
    <source>
        <dbReference type="ARBA" id="ARBA00023015"/>
    </source>
</evidence>
<proteinExistence type="predicted"/>
<dbReference type="SMART" id="SM00418">
    <property type="entry name" value="HTH_ARSR"/>
    <property type="match status" value="1"/>
</dbReference>
<dbReference type="GO" id="GO:0003700">
    <property type="term" value="F:DNA-binding transcription factor activity"/>
    <property type="evidence" value="ECO:0007669"/>
    <property type="project" value="InterPro"/>
</dbReference>
<dbReference type="STRING" id="113562.SAMN04489716_9371"/>
<dbReference type="Pfam" id="PF01022">
    <property type="entry name" value="HTH_5"/>
    <property type="match status" value="1"/>
</dbReference>
<dbReference type="AlphaFoldDB" id="A0A1H2DDJ0"/>
<evidence type="ECO:0000256" key="2">
    <source>
        <dbReference type="ARBA" id="ARBA00023125"/>
    </source>
</evidence>
<dbReference type="InterPro" id="IPR036388">
    <property type="entry name" value="WH-like_DNA-bd_sf"/>
</dbReference>
<dbReference type="Gene3D" id="1.10.10.10">
    <property type="entry name" value="Winged helix-like DNA-binding domain superfamily/Winged helix DNA-binding domain"/>
    <property type="match status" value="1"/>
</dbReference>
<evidence type="ECO:0000256" key="3">
    <source>
        <dbReference type="ARBA" id="ARBA00023163"/>
    </source>
</evidence>
<dbReference type="PANTHER" id="PTHR33154:SF18">
    <property type="entry name" value="ARSENICAL RESISTANCE OPERON REPRESSOR"/>
    <property type="match status" value="1"/>
</dbReference>
<accession>A0A1H2DDJ0</accession>
<dbReference type="InterPro" id="IPR036390">
    <property type="entry name" value="WH_DNA-bd_sf"/>
</dbReference>
<keyword evidence="3" id="KW-0804">Transcription</keyword>
<dbReference type="EMBL" id="LT629758">
    <property type="protein sequence ID" value="SDT80818.1"/>
    <property type="molecule type" value="Genomic_DNA"/>
</dbReference>
<dbReference type="InterPro" id="IPR051081">
    <property type="entry name" value="HTH_MetalResp_TranReg"/>
</dbReference>
<dbReference type="NCBIfam" id="NF033788">
    <property type="entry name" value="HTH_metalloreg"/>
    <property type="match status" value="1"/>
</dbReference>
<dbReference type="GO" id="GO:0003677">
    <property type="term" value="F:DNA binding"/>
    <property type="evidence" value="ECO:0007669"/>
    <property type="project" value="UniProtKB-KW"/>
</dbReference>
<evidence type="ECO:0000313" key="6">
    <source>
        <dbReference type="Proteomes" id="UP000198688"/>
    </source>
</evidence>
<dbReference type="InterPro" id="IPR001845">
    <property type="entry name" value="HTH_ArsR_DNA-bd_dom"/>
</dbReference>
<dbReference type="CDD" id="cd00090">
    <property type="entry name" value="HTH_ARSR"/>
    <property type="match status" value="1"/>
</dbReference>
<dbReference type="Proteomes" id="UP000198688">
    <property type="component" value="Chromosome I"/>
</dbReference>
<evidence type="ECO:0000259" key="4">
    <source>
        <dbReference type="PROSITE" id="PS50987"/>
    </source>
</evidence>
<evidence type="ECO:0000313" key="5">
    <source>
        <dbReference type="EMBL" id="SDT80818.1"/>
    </source>
</evidence>